<reference evidence="2 3" key="1">
    <citation type="submission" date="2021-03" db="EMBL/GenBank/DDBJ databases">
        <title>Fibrella sp. HMF5405 genome sequencing and assembly.</title>
        <authorList>
            <person name="Kang H."/>
            <person name="Kim H."/>
            <person name="Bae S."/>
            <person name="Joh K."/>
        </authorList>
    </citation>
    <scope>NUCLEOTIDE SEQUENCE [LARGE SCALE GENOMIC DNA]</scope>
    <source>
        <strain evidence="2 3">HMF5405</strain>
    </source>
</reference>
<keyword evidence="1" id="KW-0812">Transmembrane</keyword>
<comment type="caution">
    <text evidence="2">The sequence shown here is derived from an EMBL/GenBank/DDBJ whole genome shotgun (WGS) entry which is preliminary data.</text>
</comment>
<accession>A0ABS3JUG7</accession>
<evidence type="ECO:0000256" key="1">
    <source>
        <dbReference type="SAM" id="Phobius"/>
    </source>
</evidence>
<gene>
    <name evidence="2" type="ORF">J2I46_29985</name>
</gene>
<feature type="transmembrane region" description="Helical" evidence="1">
    <location>
        <begin position="12"/>
        <end position="31"/>
    </location>
</feature>
<keyword evidence="3" id="KW-1185">Reference proteome</keyword>
<organism evidence="2 3">
    <name type="scientific">Fibrella forsythiae</name>
    <dbReference type="NCBI Taxonomy" id="2817061"/>
    <lineage>
        <taxon>Bacteria</taxon>
        <taxon>Pseudomonadati</taxon>
        <taxon>Bacteroidota</taxon>
        <taxon>Cytophagia</taxon>
        <taxon>Cytophagales</taxon>
        <taxon>Spirosomataceae</taxon>
        <taxon>Fibrella</taxon>
    </lineage>
</organism>
<sequence length="196" mass="21744">MTPTPQPAAPWWLMYLPNAAYLLMGIILLIHPDKPSSLHTGLLGGLLLLAGVATLTLGLHRRKRNQTDTDWFTLSSLRDIGFGIALLAVISEPLGTTTNVLGFWGIVYAFLQAIEANFYFLGTRSNEDKDYGVEIIHFICVLIAGGFSFLLIMRPEGFPASFRYVGLFLVALGFVQGLLTRRLQRDAIRYAKPKSE</sequence>
<feature type="transmembrane region" description="Helical" evidence="1">
    <location>
        <begin position="133"/>
        <end position="154"/>
    </location>
</feature>
<keyword evidence="1" id="KW-1133">Transmembrane helix</keyword>
<evidence type="ECO:0000313" key="2">
    <source>
        <dbReference type="EMBL" id="MBO0952844.1"/>
    </source>
</evidence>
<feature type="transmembrane region" description="Helical" evidence="1">
    <location>
        <begin position="160"/>
        <end position="179"/>
    </location>
</feature>
<proteinExistence type="predicted"/>
<evidence type="ECO:0000313" key="3">
    <source>
        <dbReference type="Proteomes" id="UP000664628"/>
    </source>
</evidence>
<feature type="transmembrane region" description="Helical" evidence="1">
    <location>
        <begin position="37"/>
        <end position="59"/>
    </location>
</feature>
<dbReference type="RefSeq" id="WP_207332796.1">
    <property type="nucleotide sequence ID" value="NZ_JAFMYW010000014.1"/>
</dbReference>
<dbReference type="EMBL" id="JAFMYW010000014">
    <property type="protein sequence ID" value="MBO0952844.1"/>
    <property type="molecule type" value="Genomic_DNA"/>
</dbReference>
<name>A0ABS3JUG7_9BACT</name>
<dbReference type="Pfam" id="PF03729">
    <property type="entry name" value="DUF308"/>
    <property type="match status" value="1"/>
</dbReference>
<dbReference type="InterPro" id="IPR005325">
    <property type="entry name" value="DUF308_memb"/>
</dbReference>
<feature type="transmembrane region" description="Helical" evidence="1">
    <location>
        <begin position="71"/>
        <end position="90"/>
    </location>
</feature>
<feature type="transmembrane region" description="Helical" evidence="1">
    <location>
        <begin position="102"/>
        <end position="121"/>
    </location>
</feature>
<protein>
    <submittedName>
        <fullName evidence="2">DUF308 domain-containing protein</fullName>
    </submittedName>
</protein>
<dbReference type="Proteomes" id="UP000664628">
    <property type="component" value="Unassembled WGS sequence"/>
</dbReference>
<keyword evidence="1" id="KW-0472">Membrane</keyword>